<keyword evidence="3" id="KW-1185">Reference proteome</keyword>
<evidence type="ECO:0000259" key="1">
    <source>
        <dbReference type="PROSITE" id="PS51465"/>
    </source>
</evidence>
<dbReference type="PROSITE" id="PS51465">
    <property type="entry name" value="KAZAL_2"/>
    <property type="match status" value="1"/>
</dbReference>
<reference evidence="2" key="1">
    <citation type="submission" date="2021-06" db="EMBL/GenBank/DDBJ databases">
        <authorList>
            <person name="Hodson N. C."/>
            <person name="Mongue J. A."/>
            <person name="Jaron S. K."/>
        </authorList>
    </citation>
    <scope>NUCLEOTIDE SEQUENCE</scope>
</reference>
<dbReference type="InterPro" id="IPR002350">
    <property type="entry name" value="Kazal_dom"/>
</dbReference>
<dbReference type="Proteomes" id="UP000708208">
    <property type="component" value="Unassembled WGS sequence"/>
</dbReference>
<name>A0A8J2PBZ6_9HEXA</name>
<feature type="non-terminal residue" evidence="2">
    <location>
        <position position="129"/>
    </location>
</feature>
<evidence type="ECO:0000313" key="3">
    <source>
        <dbReference type="Proteomes" id="UP000708208"/>
    </source>
</evidence>
<comment type="caution">
    <text evidence="2">The sequence shown here is derived from an EMBL/GenBank/DDBJ whole genome shotgun (WGS) entry which is preliminary data.</text>
</comment>
<proteinExistence type="predicted"/>
<gene>
    <name evidence="2" type="ORF">AFUS01_LOCUS20138</name>
</gene>
<accession>A0A8J2PBZ6</accession>
<organism evidence="2 3">
    <name type="scientific">Allacma fusca</name>
    <dbReference type="NCBI Taxonomy" id="39272"/>
    <lineage>
        <taxon>Eukaryota</taxon>
        <taxon>Metazoa</taxon>
        <taxon>Ecdysozoa</taxon>
        <taxon>Arthropoda</taxon>
        <taxon>Hexapoda</taxon>
        <taxon>Collembola</taxon>
        <taxon>Symphypleona</taxon>
        <taxon>Sminthuridae</taxon>
        <taxon>Allacma</taxon>
    </lineage>
</organism>
<dbReference type="EMBL" id="CAJVCH010215052">
    <property type="protein sequence ID" value="CAG7731556.1"/>
    <property type="molecule type" value="Genomic_DNA"/>
</dbReference>
<dbReference type="Pfam" id="PF00050">
    <property type="entry name" value="Kazal_1"/>
    <property type="match status" value="1"/>
</dbReference>
<evidence type="ECO:0000313" key="2">
    <source>
        <dbReference type="EMBL" id="CAG7731556.1"/>
    </source>
</evidence>
<feature type="domain" description="Kazal-like" evidence="1">
    <location>
        <begin position="70"/>
        <end position="124"/>
    </location>
</feature>
<sequence>IKVFKSPNNRTYKKYPKQASKTIATFKCQTTVESQNYFHSILQPTVETFKMRGFVILVIVSLLNLSVDDSLGKAICMCSPKLEGKPICGSDFKEYANHCMLQCGQYYDTHLTEVQRDSTGDCPMNGLEQ</sequence>
<protein>
    <recommendedName>
        <fullName evidence="1">Kazal-like domain-containing protein</fullName>
    </recommendedName>
</protein>
<dbReference type="CDD" id="cd00104">
    <property type="entry name" value="KAZAL_FS"/>
    <property type="match status" value="1"/>
</dbReference>
<dbReference type="AlphaFoldDB" id="A0A8J2PBZ6"/>